<reference evidence="11 12" key="1">
    <citation type="submission" date="2016-10" db="EMBL/GenBank/DDBJ databases">
        <authorList>
            <person name="de Groot N.N."/>
        </authorList>
    </citation>
    <scope>NUCLEOTIDE SEQUENCE [LARGE SCALE GENOMIC DNA]</scope>
    <source>
        <strain evidence="11 12">DSM 19033</strain>
    </source>
</reference>
<organism evidence="11 12">
    <name type="scientific">Pedobacter hartonius</name>
    <dbReference type="NCBI Taxonomy" id="425514"/>
    <lineage>
        <taxon>Bacteria</taxon>
        <taxon>Pseudomonadati</taxon>
        <taxon>Bacteroidota</taxon>
        <taxon>Sphingobacteriia</taxon>
        <taxon>Sphingobacteriales</taxon>
        <taxon>Sphingobacteriaceae</taxon>
        <taxon>Pedobacter</taxon>
    </lineage>
</organism>
<dbReference type="GO" id="GO:0042973">
    <property type="term" value="F:glucan endo-1,3-beta-D-glucosidase activity"/>
    <property type="evidence" value="ECO:0007669"/>
    <property type="project" value="UniProtKB-EC"/>
</dbReference>
<dbReference type="Pfam" id="PF22633">
    <property type="entry name" value="F5_F8_type_C_2"/>
    <property type="match status" value="1"/>
</dbReference>
<dbReference type="InterPro" id="IPR026341">
    <property type="entry name" value="T9SS_type_B"/>
</dbReference>
<name>A0A1H4GKY7_9SPHI</name>
<evidence type="ECO:0000256" key="7">
    <source>
        <dbReference type="ARBA" id="ARBA00023316"/>
    </source>
</evidence>
<evidence type="ECO:0000256" key="2">
    <source>
        <dbReference type="ARBA" id="ARBA00010730"/>
    </source>
</evidence>
<dbReference type="OrthoDB" id="9765926at2"/>
<keyword evidence="9" id="KW-0732">Signal</keyword>
<dbReference type="SUPFAM" id="SSF49785">
    <property type="entry name" value="Galactose-binding domain-like"/>
    <property type="match status" value="2"/>
</dbReference>
<evidence type="ECO:0000256" key="4">
    <source>
        <dbReference type="ARBA" id="ARBA00022801"/>
    </source>
</evidence>
<evidence type="ECO:0000256" key="3">
    <source>
        <dbReference type="ARBA" id="ARBA00012780"/>
    </source>
</evidence>
<dbReference type="PROSITE" id="PS52008">
    <property type="entry name" value="GH81"/>
    <property type="match status" value="1"/>
</dbReference>
<evidence type="ECO:0000256" key="8">
    <source>
        <dbReference type="ARBA" id="ARBA00023326"/>
    </source>
</evidence>
<dbReference type="EMBL" id="FNRA01000010">
    <property type="protein sequence ID" value="SEB10234.1"/>
    <property type="molecule type" value="Genomic_DNA"/>
</dbReference>
<dbReference type="GO" id="GO:0052861">
    <property type="term" value="F:endo-1,3(4)-beta-glucanase activity"/>
    <property type="evidence" value="ECO:0007669"/>
    <property type="project" value="InterPro"/>
</dbReference>
<gene>
    <name evidence="11" type="ORF">SAMN05443550_110155</name>
</gene>
<keyword evidence="4" id="KW-0378">Hydrolase</keyword>
<keyword evidence="5" id="KW-0119">Carbohydrate metabolism</keyword>
<dbReference type="InterPro" id="IPR040720">
    <property type="entry name" value="GH81_C"/>
</dbReference>
<dbReference type="AlphaFoldDB" id="A0A1H4GKY7"/>
<feature type="signal peptide" evidence="9">
    <location>
        <begin position="1"/>
        <end position="20"/>
    </location>
</feature>
<dbReference type="Gene3D" id="2.60.120.260">
    <property type="entry name" value="Galactose-binding domain-like"/>
    <property type="match status" value="2"/>
</dbReference>
<dbReference type="Pfam" id="PF13585">
    <property type="entry name" value="CHU_C"/>
    <property type="match status" value="1"/>
</dbReference>
<protein>
    <recommendedName>
        <fullName evidence="3">glucan endo-1,3-beta-D-glucosidase</fullName>
        <ecNumber evidence="3">3.2.1.39</ecNumber>
    </recommendedName>
</protein>
<evidence type="ECO:0000256" key="1">
    <source>
        <dbReference type="ARBA" id="ARBA00000382"/>
    </source>
</evidence>
<evidence type="ECO:0000313" key="12">
    <source>
        <dbReference type="Proteomes" id="UP000198850"/>
    </source>
</evidence>
<accession>A0A1H4GKY7</accession>
<dbReference type="PROSITE" id="PS50022">
    <property type="entry name" value="FA58C_3"/>
    <property type="match status" value="2"/>
</dbReference>
<dbReference type="GO" id="GO:0000272">
    <property type="term" value="P:polysaccharide catabolic process"/>
    <property type="evidence" value="ECO:0007669"/>
    <property type="project" value="UniProtKB-KW"/>
</dbReference>
<dbReference type="PANTHER" id="PTHR31983">
    <property type="entry name" value="ENDO-1,3(4)-BETA-GLUCANASE 1"/>
    <property type="match status" value="1"/>
</dbReference>
<comment type="similarity">
    <text evidence="2">Belongs to the glycosyl hydrolase 81 family.</text>
</comment>
<dbReference type="PANTHER" id="PTHR31983:SF0">
    <property type="entry name" value="GLUCAN ENDO-1,3-BETA-D-GLUCOSIDASE 2"/>
    <property type="match status" value="1"/>
</dbReference>
<dbReference type="STRING" id="425514.SAMN05443550_110155"/>
<evidence type="ECO:0000256" key="9">
    <source>
        <dbReference type="SAM" id="SignalP"/>
    </source>
</evidence>
<dbReference type="InterPro" id="IPR000421">
    <property type="entry name" value="FA58C"/>
</dbReference>
<sequence>MKKNYLLAVALAIVSIGLHAQTPVAVGAGSYASFPPLSKLSEERKNFIFNKTLYVADEKKKQGIPTNDWWTDLLVNSKNAGSLWATPLVVDPEPNGIKIEFPNKMIVDGGSFNMEHGGNMMILAEGYTPDKAIAKNWSDWGLVMSMPDSVHGKNIDVTMAHGVPFAWVELHGVNPELAFERGVSFTRADGSAVQFPVKESFVAQTDGRSFGIHLDGKSTGEVQGQQFVVLDLGAVQNISQMKLTWEAAFAKGYTVQVSTDSLTWRNAYTEANGDGGLDDFKLTASGRYVKLNFGAKGSTFGYSLFELQVYNGSTLISQGKPVYATSTQDPWFITGINDGDFGSRWGSDLNAKEKLVLNTGGGDAFFVVSALPEAKDLTEYETYAFNKVTDTKFDYDYNVARGKVSVNWKVTTKNLKGQAAGNTLQGFLPHLYADAANNIAFTSHTYISNKGNIKTAVGNTFAFTYDFNGILPSYTAPFSNKSDKNPYNAGVMFDLIGKFAKKNDVGGDTYWDGKNLVNLAKYTLMAKETNHQAYDVIKAKTRSRLVDWLTYTVGENNRFYAHYDHWGAFIGFDESYDSGEFNDSHFHCGYLIHACALYGMVDPEFLTQYKDMIRLIAKEYANWDRKDTTLPFFRTLDPWMGHSYAGGLSSGNGNNQESSSESMQSWLGLFLLGDMIGDNDMLKAGAFGYTTEAYGTLEYWFDWKKRIFPSGYKYNMVAMVWNGGSAHGTYFGGQAEFVHGIQYLPIAPGFSYMARDTTWAKQEYSDLLTEAAAEQGQPSERFFGIDWANVALGFKQLSDPQYVAAYIDENLKLPVTDSTYIMKDVTGGITYYYTHADQNLGHFSFNYHTDFPSSSTFEKNGKFTHAVAYNPTGSNKRCTIYDAGGNVFDSFNVPAYTLITYPSLPVTGQQPEGCYGVSAVSATASSGNAAAAVDGDPGSRWESNFDNDQYLIVDMGVPTKVNKLTISWEDASAKSYNILGSVDSVKWDTVAVKINLAPGEHGRVDMIDSIGKTYRYLKMDGKERNTPYGYSIFEFEVCGVVADTIAAAGAVPLEKGFGSGNRLQKAGWKMNPDSLRLDAVNILTPNGDGVNDLWVVNNIDQYPNNMVKIFDQAGKLLYNKKGYANDWDGNYNGAALPEGTYYYVFSYGNGKGQKRGFITIIRQK</sequence>
<dbReference type="NCBIfam" id="TIGR04131">
    <property type="entry name" value="Bac_Flav_CTERM"/>
    <property type="match status" value="1"/>
</dbReference>
<dbReference type="Pfam" id="PF00754">
    <property type="entry name" value="F5_F8_type_C"/>
    <property type="match status" value="1"/>
</dbReference>
<dbReference type="RefSeq" id="WP_090558858.1">
    <property type="nucleotide sequence ID" value="NZ_FNRA01000010.1"/>
</dbReference>
<evidence type="ECO:0000256" key="5">
    <source>
        <dbReference type="ARBA" id="ARBA00023277"/>
    </source>
</evidence>
<evidence type="ECO:0000259" key="10">
    <source>
        <dbReference type="PROSITE" id="PS50022"/>
    </source>
</evidence>
<dbReference type="InterPro" id="IPR005200">
    <property type="entry name" value="Endo-beta-glucanase"/>
</dbReference>
<keyword evidence="8" id="KW-0624">Polysaccharide degradation</keyword>
<feature type="domain" description="F5/8 type C" evidence="10">
    <location>
        <begin position="899"/>
        <end position="1040"/>
    </location>
</feature>
<keyword evidence="12" id="KW-1185">Reference proteome</keyword>
<dbReference type="GO" id="GO:0071555">
    <property type="term" value="P:cell wall organization"/>
    <property type="evidence" value="ECO:0007669"/>
    <property type="project" value="UniProtKB-KW"/>
</dbReference>
<evidence type="ECO:0000313" key="11">
    <source>
        <dbReference type="EMBL" id="SEB10234.1"/>
    </source>
</evidence>
<keyword evidence="6" id="KW-0326">Glycosidase</keyword>
<feature type="domain" description="F5/8 type C" evidence="10">
    <location>
        <begin position="226"/>
        <end position="312"/>
    </location>
</feature>
<dbReference type="EC" id="3.2.1.39" evidence="3"/>
<proteinExistence type="inferred from homology"/>
<dbReference type="Proteomes" id="UP000198850">
    <property type="component" value="Unassembled WGS sequence"/>
</dbReference>
<dbReference type="Pfam" id="PF17652">
    <property type="entry name" value="Glyco_hydro81C"/>
    <property type="match status" value="1"/>
</dbReference>
<comment type="catalytic activity">
    <reaction evidence="1">
        <text>Hydrolysis of (1-&gt;3)-beta-D-glucosidic linkages in (1-&gt;3)-beta-D-glucans.</text>
        <dbReference type="EC" id="3.2.1.39"/>
    </reaction>
</comment>
<keyword evidence="7" id="KW-0961">Cell wall biogenesis/degradation</keyword>
<dbReference type="InterPro" id="IPR008979">
    <property type="entry name" value="Galactose-bd-like_sf"/>
</dbReference>
<feature type="chain" id="PRO_5011776866" description="glucan endo-1,3-beta-D-glucosidase" evidence="9">
    <location>
        <begin position="21"/>
        <end position="1164"/>
    </location>
</feature>
<evidence type="ECO:0000256" key="6">
    <source>
        <dbReference type="ARBA" id="ARBA00023295"/>
    </source>
</evidence>